<evidence type="ECO:0000313" key="3">
    <source>
        <dbReference type="EMBL" id="JAT01031.1"/>
    </source>
</evidence>
<reference evidence="2" key="1">
    <citation type="submission" date="2015-11" db="EMBL/GenBank/DDBJ databases">
        <title>De novo transcriptome assembly of four potential Pierce s Disease insect vectors from Arizona vineyards.</title>
        <authorList>
            <person name="Tassone E.E."/>
        </authorList>
    </citation>
    <scope>NUCLEOTIDE SEQUENCE</scope>
</reference>
<feature type="compositionally biased region" description="Polar residues" evidence="1">
    <location>
        <begin position="404"/>
        <end position="415"/>
    </location>
</feature>
<evidence type="ECO:0000313" key="2">
    <source>
        <dbReference type="EMBL" id="JAS84943.1"/>
    </source>
</evidence>
<accession>A0A1B6IDI1</accession>
<feature type="compositionally biased region" description="Low complexity" evidence="1">
    <location>
        <begin position="450"/>
        <end position="461"/>
    </location>
</feature>
<feature type="compositionally biased region" description="Basic residues" evidence="1">
    <location>
        <begin position="470"/>
        <end position="479"/>
    </location>
</feature>
<dbReference type="EMBL" id="GECU01022763">
    <property type="protein sequence ID" value="JAS84943.1"/>
    <property type="molecule type" value="Transcribed_RNA"/>
</dbReference>
<feature type="compositionally biased region" description="Basic and acidic residues" evidence="1">
    <location>
        <begin position="436"/>
        <end position="445"/>
    </location>
</feature>
<proteinExistence type="predicted"/>
<dbReference type="AlphaFoldDB" id="A0A1B6IDI1"/>
<feature type="compositionally biased region" description="Basic and acidic residues" evidence="1">
    <location>
        <begin position="499"/>
        <end position="513"/>
    </location>
</feature>
<gene>
    <name evidence="3" type="ORF">g.18124</name>
    <name evidence="2" type="ORF">g.18125</name>
</gene>
<name>A0A1B6IDI1_9HEMI</name>
<feature type="compositionally biased region" description="Low complexity" evidence="1">
    <location>
        <begin position="417"/>
        <end position="435"/>
    </location>
</feature>
<feature type="region of interest" description="Disordered" evidence="1">
    <location>
        <begin position="388"/>
        <end position="513"/>
    </location>
</feature>
<organism evidence="2">
    <name type="scientific">Homalodisca liturata</name>
    <dbReference type="NCBI Taxonomy" id="320908"/>
    <lineage>
        <taxon>Eukaryota</taxon>
        <taxon>Metazoa</taxon>
        <taxon>Ecdysozoa</taxon>
        <taxon>Arthropoda</taxon>
        <taxon>Hexapoda</taxon>
        <taxon>Insecta</taxon>
        <taxon>Pterygota</taxon>
        <taxon>Neoptera</taxon>
        <taxon>Paraneoptera</taxon>
        <taxon>Hemiptera</taxon>
        <taxon>Auchenorrhyncha</taxon>
        <taxon>Membracoidea</taxon>
        <taxon>Cicadellidae</taxon>
        <taxon>Cicadellinae</taxon>
        <taxon>Proconiini</taxon>
        <taxon>Homalodisca</taxon>
    </lineage>
</organism>
<dbReference type="EMBL" id="GECU01006676">
    <property type="protein sequence ID" value="JAT01031.1"/>
    <property type="molecule type" value="Transcribed_RNA"/>
</dbReference>
<evidence type="ECO:0000256" key="1">
    <source>
        <dbReference type="SAM" id="MobiDB-lite"/>
    </source>
</evidence>
<protein>
    <submittedName>
        <fullName evidence="2">Uncharacterized protein</fullName>
    </submittedName>
</protein>
<sequence length="677" mass="75286">MSGNIGNSYTSADDGSQRYREMVEQIRRNNTILSTCDTLYESRLGASVNNMQQPSISNGTLTTQQFYTSDSTSTTNQFIPSRAASTNSQASTNTGLFHLPKTTKQYSGIIKYKTRMEYAQRDFFNIQDNSNMKLIMRIFENSLSLLNSLPPMDPVDFIDLLAKMVKEKFYIRQIPQMISSAGSTSSLQFNNFYDNHIQLPFSSRPGSTATSQTSVHNNENVVVQLPKSSTSTQTMEPVVVLNKTNATSMESGFSGSQLRSRLRNQSQVLPSPNMNINLFDDSQIASIRDQLAVEEATQQRSRRKPKASTAARPTKVDASIVAQQKVVVNPKDISQLPGVKAVTRTGRPIKSPASFWAVDKDVTIKQQPKQNGTSRTTKVDLNDTLTLRSKVIERKTPPNRNRIDSANSTPLSPITENKLLLKNSNKSQIKKSQVQENKENSEVQKKRTTKSTNKNKTNVSEDSSKEKSKMKVGRSKKKTQPVNKPKTPEKKKPVKRKSKEPEVMDSKKKKVEDVSTNKSNLEFSFGDELFGDDIYKKTKSTALQAISPTTGMLSAKKAAGTALSKETPPCKIMGQLMNSSVRSGISTSSAVREGPALNQDNKLVKRVVKKIENRVNTKPAQKNSNDSKLQKLLDNPIKTSYSAVTPLTTTKYTMVCGMEVESDESEDDIDEYDDDLI</sequence>
<feature type="region of interest" description="Disordered" evidence="1">
    <location>
        <begin position="295"/>
        <end position="315"/>
    </location>
</feature>